<dbReference type="RefSeq" id="WP_193996053.1">
    <property type="nucleotide sequence ID" value="NZ_JADEXP010000384.1"/>
</dbReference>
<sequence>MQSDPLQFGLKQSTIEQITHVLQQYAEIERTIIYGSRAKGNYRPGSDIDLTLMGQGLTHGHLLQIEQQLDDLLLPYLFDLSIFSHIENPDMIAHIDRVGLLFYERTTNTQPA</sequence>
<proteinExistence type="predicted"/>
<dbReference type="AlphaFoldDB" id="A0A928ZZ70"/>
<evidence type="ECO:0000313" key="3">
    <source>
        <dbReference type="Proteomes" id="UP000615026"/>
    </source>
</evidence>
<comment type="caution">
    <text evidence="2">The sequence shown here is derived from an EMBL/GenBank/DDBJ whole genome shotgun (WGS) entry which is preliminary data.</text>
</comment>
<evidence type="ECO:0000313" key="2">
    <source>
        <dbReference type="EMBL" id="MBE9070170.1"/>
    </source>
</evidence>
<dbReference type="CDD" id="cd05403">
    <property type="entry name" value="NT_KNTase_like"/>
    <property type="match status" value="1"/>
</dbReference>
<dbReference type="SUPFAM" id="SSF81301">
    <property type="entry name" value="Nucleotidyltransferase"/>
    <property type="match status" value="1"/>
</dbReference>
<dbReference type="Pfam" id="PF18765">
    <property type="entry name" value="Polbeta"/>
    <property type="match status" value="1"/>
</dbReference>
<dbReference type="EMBL" id="JADEXP010000384">
    <property type="protein sequence ID" value="MBE9070170.1"/>
    <property type="molecule type" value="Genomic_DNA"/>
</dbReference>
<name>A0A928ZZ70_LEPEC</name>
<gene>
    <name evidence="2" type="ORF">IQ260_26365</name>
</gene>
<dbReference type="Proteomes" id="UP000615026">
    <property type="component" value="Unassembled WGS sequence"/>
</dbReference>
<keyword evidence="3" id="KW-1185">Reference proteome</keyword>
<dbReference type="InterPro" id="IPR041633">
    <property type="entry name" value="Polbeta"/>
</dbReference>
<organism evidence="2 3">
    <name type="scientific">Leptolyngbya cf. ectocarpi LEGE 11479</name>
    <dbReference type="NCBI Taxonomy" id="1828722"/>
    <lineage>
        <taxon>Bacteria</taxon>
        <taxon>Bacillati</taxon>
        <taxon>Cyanobacteriota</taxon>
        <taxon>Cyanophyceae</taxon>
        <taxon>Leptolyngbyales</taxon>
        <taxon>Leptolyngbyaceae</taxon>
        <taxon>Leptolyngbya group</taxon>
        <taxon>Leptolyngbya</taxon>
    </lineage>
</organism>
<feature type="domain" description="Polymerase beta nucleotidyltransferase" evidence="1">
    <location>
        <begin position="16"/>
        <end position="106"/>
    </location>
</feature>
<evidence type="ECO:0000259" key="1">
    <source>
        <dbReference type="Pfam" id="PF18765"/>
    </source>
</evidence>
<dbReference type="Gene3D" id="3.30.460.10">
    <property type="entry name" value="Beta Polymerase, domain 2"/>
    <property type="match status" value="1"/>
</dbReference>
<accession>A0A928ZZ70</accession>
<dbReference type="InterPro" id="IPR043519">
    <property type="entry name" value="NT_sf"/>
</dbReference>
<protein>
    <submittedName>
        <fullName evidence="2">Nucleotidyltransferase domain-containing protein</fullName>
    </submittedName>
</protein>
<reference evidence="2" key="1">
    <citation type="submission" date="2020-10" db="EMBL/GenBank/DDBJ databases">
        <authorList>
            <person name="Castelo-Branco R."/>
            <person name="Eusebio N."/>
            <person name="Adriana R."/>
            <person name="Vieira A."/>
            <person name="Brugerolle De Fraissinette N."/>
            <person name="Rezende De Castro R."/>
            <person name="Schneider M.P."/>
            <person name="Vasconcelos V."/>
            <person name="Leao P.N."/>
        </authorList>
    </citation>
    <scope>NUCLEOTIDE SEQUENCE</scope>
    <source>
        <strain evidence="2">LEGE 11479</strain>
    </source>
</reference>